<comment type="caution">
    <text evidence="1">The sequence shown here is derived from an EMBL/GenBank/DDBJ whole genome shotgun (WGS) entry which is preliminary data.</text>
</comment>
<gene>
    <name evidence="1" type="ORF">AK812_SmicGene12959</name>
</gene>
<accession>A0A1Q9E9B8</accession>
<dbReference type="EMBL" id="LSRX01000220">
    <property type="protein sequence ID" value="OLQ04016.1"/>
    <property type="molecule type" value="Genomic_DNA"/>
</dbReference>
<evidence type="ECO:0000313" key="2">
    <source>
        <dbReference type="Proteomes" id="UP000186817"/>
    </source>
</evidence>
<dbReference type="OrthoDB" id="10676824at2759"/>
<evidence type="ECO:0000313" key="1">
    <source>
        <dbReference type="EMBL" id="OLQ04016.1"/>
    </source>
</evidence>
<organism evidence="1 2">
    <name type="scientific">Symbiodinium microadriaticum</name>
    <name type="common">Dinoflagellate</name>
    <name type="synonym">Zooxanthella microadriatica</name>
    <dbReference type="NCBI Taxonomy" id="2951"/>
    <lineage>
        <taxon>Eukaryota</taxon>
        <taxon>Sar</taxon>
        <taxon>Alveolata</taxon>
        <taxon>Dinophyceae</taxon>
        <taxon>Suessiales</taxon>
        <taxon>Symbiodiniaceae</taxon>
        <taxon>Symbiodinium</taxon>
    </lineage>
</organism>
<evidence type="ECO:0008006" key="3">
    <source>
        <dbReference type="Google" id="ProtNLM"/>
    </source>
</evidence>
<protein>
    <recommendedName>
        <fullName evidence="3">IPT/TIG domain-containing protein</fullName>
    </recommendedName>
</protein>
<proteinExistence type="predicted"/>
<dbReference type="AlphaFoldDB" id="A0A1Q9E9B8"/>
<keyword evidence="2" id="KW-1185">Reference proteome</keyword>
<sequence length="605" mass="66380">MPLSIPPFIHTYIYNKIDAYTYTYTYTYAFTFTFICANLTATLAATCLKQCLARALDIPANGTATVRPEEPPTRLLGLWKMEKSTYLFRFYRVPAFCPVRIGPSIWGEDTLISSEADYDLELLGPSAQVVVGAGSIRQQLTVVNMDPFGSPVAGGKVITVHGVGFPQDVDKAHIVLDQIGPCEAPGGASKYSARADLRHVESLVVVSGPLRRERLSVMLSGSSLTRPYISPQRFALLWNTSGNAFFHSRDGSMVLPVPVYMAAVGRLVPQLLKQFSRCVSEDMEDTIRGLTLQVHDVEFHAYAITDADSNGVTGKLHFWVGRMYGSSFSCHEGLANDFDKHIEDSVLNHNDKCNDNKHDHHKSDSHFLINHGYQQHIIFCDPDFIDGDVYNYKDWNEHINQQHSESGLECEVLRQLQQMPKTGQALAFLVEDHGPQAFSHQNRDIHGTDHWTGEHHACGELNSKMPDVMAVVRGATAVKSESLVLSFRILDMCVECLVPPLAAGAYQVHVRVPNIGDAVAPEPFIAPLLLAAVGPVPEPPGLELGGWGQARGIGQKASISLTGRKGMKGAMRLEMLLGSNGTDHPEVQLLFAVLQVLLVSAAVGL</sequence>
<name>A0A1Q9E9B8_SYMMI</name>
<reference evidence="1 2" key="1">
    <citation type="submission" date="2016-02" db="EMBL/GenBank/DDBJ databases">
        <title>Genome analysis of coral dinoflagellate symbionts highlights evolutionary adaptations to a symbiotic lifestyle.</title>
        <authorList>
            <person name="Aranda M."/>
            <person name="Li Y."/>
            <person name="Liew Y.J."/>
            <person name="Baumgarten S."/>
            <person name="Simakov O."/>
            <person name="Wilson M."/>
            <person name="Piel J."/>
            <person name="Ashoor H."/>
            <person name="Bougouffa S."/>
            <person name="Bajic V.B."/>
            <person name="Ryu T."/>
            <person name="Ravasi T."/>
            <person name="Bayer T."/>
            <person name="Micklem G."/>
            <person name="Kim H."/>
            <person name="Bhak J."/>
            <person name="Lajeunesse T.C."/>
            <person name="Voolstra C.R."/>
        </authorList>
    </citation>
    <scope>NUCLEOTIDE SEQUENCE [LARGE SCALE GENOMIC DNA]</scope>
    <source>
        <strain evidence="1 2">CCMP2467</strain>
    </source>
</reference>
<dbReference type="Proteomes" id="UP000186817">
    <property type="component" value="Unassembled WGS sequence"/>
</dbReference>